<dbReference type="Gene3D" id="3.40.50.11540">
    <property type="entry name" value="NADH-ubiquinone oxidoreductase 51kDa subunit"/>
    <property type="match status" value="1"/>
</dbReference>
<dbReference type="Pfam" id="PF10531">
    <property type="entry name" value="SLBB"/>
    <property type="match status" value="1"/>
</dbReference>
<evidence type="ECO:0000256" key="4">
    <source>
        <dbReference type="ARBA" id="ARBA00022737"/>
    </source>
</evidence>
<feature type="compositionally biased region" description="Low complexity" evidence="10">
    <location>
        <begin position="584"/>
        <end position="593"/>
    </location>
</feature>
<dbReference type="SUPFAM" id="SSF142019">
    <property type="entry name" value="Nqo1 FMN-binding domain-like"/>
    <property type="match status" value="1"/>
</dbReference>
<evidence type="ECO:0000259" key="11">
    <source>
        <dbReference type="PROSITE" id="PS51379"/>
    </source>
</evidence>
<keyword evidence="8" id="KW-1003">Cell membrane</keyword>
<dbReference type="InterPro" id="IPR037225">
    <property type="entry name" value="Nuo51_FMN-bd_sf"/>
</dbReference>
<feature type="binding site" evidence="8">
    <location>
        <position position="426"/>
    </location>
    <ligand>
        <name>[4Fe-4S] cluster</name>
        <dbReference type="ChEBI" id="CHEBI:49883"/>
        <label>2</label>
    </ligand>
</feature>
<dbReference type="PROSITE" id="PS00198">
    <property type="entry name" value="4FE4S_FER_1"/>
    <property type="match status" value="1"/>
</dbReference>
<dbReference type="NCBIfam" id="TIGR01945">
    <property type="entry name" value="rnfC"/>
    <property type="match status" value="1"/>
</dbReference>
<evidence type="ECO:0000256" key="3">
    <source>
        <dbReference type="ARBA" id="ARBA00022723"/>
    </source>
</evidence>
<dbReference type="InterPro" id="IPR010208">
    <property type="entry name" value="Ion_transpt_RnfC/RsxC"/>
</dbReference>
<evidence type="ECO:0000256" key="8">
    <source>
        <dbReference type="HAMAP-Rule" id="MF_00461"/>
    </source>
</evidence>
<feature type="region of interest" description="Disordered" evidence="10">
    <location>
        <begin position="574"/>
        <end position="593"/>
    </location>
</feature>
<evidence type="ECO:0000256" key="7">
    <source>
        <dbReference type="ARBA" id="ARBA00023014"/>
    </source>
</evidence>
<keyword evidence="13" id="KW-1185">Reference proteome</keyword>
<dbReference type="EMBL" id="JBANFI010000005">
    <property type="protein sequence ID" value="MFK7161366.1"/>
    <property type="molecule type" value="Genomic_DNA"/>
</dbReference>
<evidence type="ECO:0000256" key="9">
    <source>
        <dbReference type="SAM" id="Coils"/>
    </source>
</evidence>
<feature type="binding site" evidence="8">
    <location>
        <position position="391"/>
    </location>
    <ligand>
        <name>[4Fe-4S] cluster</name>
        <dbReference type="ChEBI" id="CHEBI:49883"/>
        <label>2</label>
    </ligand>
</feature>
<dbReference type="InterPro" id="IPR017896">
    <property type="entry name" value="4Fe4S_Fe-S-bd"/>
</dbReference>
<dbReference type="Gene3D" id="3.30.70.20">
    <property type="match status" value="1"/>
</dbReference>
<proteinExistence type="inferred from homology"/>
<keyword evidence="9" id="KW-0175">Coiled coil</keyword>
<evidence type="ECO:0000256" key="1">
    <source>
        <dbReference type="ARBA" id="ARBA00022448"/>
    </source>
</evidence>
<dbReference type="InterPro" id="IPR026902">
    <property type="entry name" value="RnfC_N"/>
</dbReference>
<evidence type="ECO:0000313" key="13">
    <source>
        <dbReference type="Proteomes" id="UP001621714"/>
    </source>
</evidence>
<dbReference type="Pfam" id="PF12838">
    <property type="entry name" value="Fer4_7"/>
    <property type="match status" value="1"/>
</dbReference>
<feature type="binding site" evidence="8">
    <location>
        <position position="430"/>
    </location>
    <ligand>
        <name>[4Fe-4S] cluster</name>
        <dbReference type="ChEBI" id="CHEBI:49883"/>
        <label>1</label>
    </ligand>
</feature>
<comment type="function">
    <text evidence="8">Part of a membrane-bound complex that couples electron transfer with translocation of ions across the membrane.</text>
</comment>
<evidence type="ECO:0000256" key="2">
    <source>
        <dbReference type="ARBA" id="ARBA00022485"/>
    </source>
</evidence>
<feature type="binding site" evidence="8">
    <location>
        <position position="384"/>
    </location>
    <ligand>
        <name>[4Fe-4S] cluster</name>
        <dbReference type="ChEBI" id="CHEBI:49883"/>
        <label>1</label>
    </ligand>
</feature>
<evidence type="ECO:0000256" key="10">
    <source>
        <dbReference type="SAM" id="MobiDB-lite"/>
    </source>
</evidence>
<dbReference type="EC" id="7.-.-.-" evidence="8"/>
<feature type="coiled-coil region" evidence="9">
    <location>
        <begin position="454"/>
        <end position="486"/>
    </location>
</feature>
<sequence length="619" mass="66160">MSLSVRRQPIGRFHGGIHPAEHKAISAKSPLRSAPLAAEVILPLGKRPDRLATPCVAIGEQVQRNQVIASSDQLDIPWVHASLSGEVIAIEARPVAGSAQPLPCIVLHSDGQDLARPSQPLAAWSTADPAELWRRIMQGGLSGLGGAAFPSALKLQGAHQQGIRALIINAAECEPYITADDALMRTRPTALLEGMAILNHLLQPEQLMIGIEDNKPEAIAALETALQTEDWQALAAKTQLVILPTLYPSGGEKQLIQLLTGEEVPDRGRPLDLGLLCHNVGTLVALADAVIRDQPLIERLVTVTGAQVAHPGNYLVRLGTPMQHLLDLAGYRPSPTPRLILGGPMMGQALPSSQFPITPGCNCLLLPSVQELPLPGPELPCIRCSRCEEVCPAQLLPQQLYFYAKGQDWEQLRAQQLQACIECAACAWVCPSEIPLVDYYRHAKAELAQRDQDALKAEQAKQRFEARQARLERDAAEKEAKRQARAAAAQAVQQQAAPAVKAVTPTTTAAVSTPPSEAAAAIKEKTSATSTIQPQTPPQTVAASAPVDEKRLKQLKIAQAAAQVALKKARKTLQNLQADSHTPAEQLAEQEARVAAAEAQAAKAAAQLAEAETTTSETP</sequence>
<gene>
    <name evidence="12" type="primary">rsxC</name>
    <name evidence="8" type="synonym">rnfC</name>
    <name evidence="12" type="ORF">V6U78_09995</name>
</gene>
<feature type="binding site" evidence="8">
    <location>
        <position position="423"/>
    </location>
    <ligand>
        <name>[4Fe-4S] cluster</name>
        <dbReference type="ChEBI" id="CHEBI:49883"/>
        <label>2</label>
    </ligand>
</feature>
<keyword evidence="8" id="KW-1278">Translocase</keyword>
<dbReference type="PROSITE" id="PS51379">
    <property type="entry name" value="4FE4S_FER_2"/>
    <property type="match status" value="2"/>
</dbReference>
<dbReference type="NCBIfam" id="NF003454">
    <property type="entry name" value="PRK05035.1"/>
    <property type="match status" value="1"/>
</dbReference>
<dbReference type="PANTHER" id="PTHR43034">
    <property type="entry name" value="ION-TRANSLOCATING OXIDOREDUCTASE COMPLEX SUBUNIT C"/>
    <property type="match status" value="1"/>
</dbReference>
<keyword evidence="8" id="KW-0472">Membrane</keyword>
<dbReference type="InterPro" id="IPR017900">
    <property type="entry name" value="4Fe4S_Fe_S_CS"/>
</dbReference>
<organism evidence="12 13">
    <name type="scientific">Marinospirillum alkalitolerans</name>
    <dbReference type="NCBI Taxonomy" id="3123374"/>
    <lineage>
        <taxon>Bacteria</taxon>
        <taxon>Pseudomonadati</taxon>
        <taxon>Pseudomonadota</taxon>
        <taxon>Gammaproteobacteria</taxon>
        <taxon>Oceanospirillales</taxon>
        <taxon>Oceanospirillaceae</taxon>
        <taxon>Marinospirillum</taxon>
    </lineage>
</organism>
<dbReference type="HAMAP" id="MF_00461">
    <property type="entry name" value="RsxC_RnfC"/>
    <property type="match status" value="1"/>
</dbReference>
<accession>A0ABW8PZU2</accession>
<feature type="domain" description="4Fe-4S ferredoxin-type" evidence="11">
    <location>
        <begin position="410"/>
        <end position="440"/>
    </location>
</feature>
<protein>
    <recommendedName>
        <fullName evidence="8">Ion-translocating oxidoreductase complex subunit C</fullName>
        <ecNumber evidence="8">7.-.-.-</ecNumber>
    </recommendedName>
    <alternativeName>
        <fullName evidence="8">Rnf electron transport complex subunit C</fullName>
    </alternativeName>
</protein>
<keyword evidence="8" id="KW-0997">Cell inner membrane</keyword>
<name>A0ABW8PZU2_9GAMM</name>
<keyword evidence="7 8" id="KW-0411">Iron-sulfur</keyword>
<feature type="region of interest" description="Disordered" evidence="10">
    <location>
        <begin position="600"/>
        <end position="619"/>
    </location>
</feature>
<keyword evidence="2 8" id="KW-0004">4Fe-4S</keyword>
<evidence type="ECO:0000256" key="6">
    <source>
        <dbReference type="ARBA" id="ARBA00023004"/>
    </source>
</evidence>
<dbReference type="PANTHER" id="PTHR43034:SF2">
    <property type="entry name" value="ION-TRANSLOCATING OXIDOREDUCTASE COMPLEX SUBUNIT C"/>
    <property type="match status" value="1"/>
</dbReference>
<dbReference type="Pfam" id="PF01512">
    <property type="entry name" value="Complex1_51K"/>
    <property type="match status" value="1"/>
</dbReference>
<keyword evidence="3 8" id="KW-0479">Metal-binding</keyword>
<keyword evidence="1 8" id="KW-0813">Transport</keyword>
<comment type="similarity">
    <text evidence="8">Belongs to the 4Fe4S bacterial-type ferredoxin family. RnfC subfamily.</text>
</comment>
<dbReference type="Pfam" id="PF13375">
    <property type="entry name" value="RnfC_N"/>
    <property type="match status" value="1"/>
</dbReference>
<feature type="binding site" evidence="8">
    <location>
        <position position="420"/>
    </location>
    <ligand>
        <name>[4Fe-4S] cluster</name>
        <dbReference type="ChEBI" id="CHEBI:49883"/>
        <label>2</label>
    </ligand>
</feature>
<dbReference type="InterPro" id="IPR011538">
    <property type="entry name" value="Nuo51_FMN-bd"/>
</dbReference>
<feature type="binding site" evidence="8">
    <location>
        <position position="387"/>
    </location>
    <ligand>
        <name>[4Fe-4S] cluster</name>
        <dbReference type="ChEBI" id="CHEBI:49883"/>
        <label>1</label>
    </ligand>
</feature>
<dbReference type="InterPro" id="IPR019554">
    <property type="entry name" value="Soluble_ligand-bd"/>
</dbReference>
<dbReference type="SUPFAM" id="SSF46548">
    <property type="entry name" value="alpha-helical ferredoxin"/>
    <property type="match status" value="1"/>
</dbReference>
<feature type="compositionally biased region" description="Low complexity" evidence="10">
    <location>
        <begin position="600"/>
        <end position="612"/>
    </location>
</feature>
<feature type="binding site" evidence="8">
    <location>
        <position position="381"/>
    </location>
    <ligand>
        <name>[4Fe-4S] cluster</name>
        <dbReference type="ChEBI" id="CHEBI:49883"/>
        <label>1</label>
    </ligand>
</feature>
<evidence type="ECO:0000256" key="5">
    <source>
        <dbReference type="ARBA" id="ARBA00022982"/>
    </source>
</evidence>
<comment type="caution">
    <text evidence="12">The sequence shown here is derived from an EMBL/GenBank/DDBJ whole genome shotgun (WGS) entry which is preliminary data.</text>
</comment>
<keyword evidence="5 8" id="KW-0249">Electron transport</keyword>
<comment type="subcellular location">
    <subcellularLocation>
        <location evidence="8">Cell inner membrane</location>
        <topology evidence="8">Peripheral membrane protein</topology>
    </subcellularLocation>
</comment>
<keyword evidence="4 8" id="KW-0677">Repeat</keyword>
<reference evidence="12 13" key="1">
    <citation type="submission" date="2024-02" db="EMBL/GenBank/DDBJ databases">
        <title>Marinospirillum sp. MEB 164 isolated from Lonar lake sediment.</title>
        <authorList>
            <person name="Joshi A."/>
            <person name="Thite S."/>
        </authorList>
    </citation>
    <scope>NUCLEOTIDE SEQUENCE [LARGE SCALE GENOMIC DNA]</scope>
    <source>
        <strain evidence="12 13">MEB164</strain>
    </source>
</reference>
<evidence type="ECO:0000313" key="12">
    <source>
        <dbReference type="EMBL" id="MFK7161366.1"/>
    </source>
</evidence>
<comment type="subunit">
    <text evidence="8">The complex is composed of six subunits: RnfA, RnfB, RnfC, RnfD, RnfE and RnfG.</text>
</comment>
<dbReference type="RefSeq" id="WP_405340032.1">
    <property type="nucleotide sequence ID" value="NZ_JBANFI010000005.1"/>
</dbReference>
<feature type="domain" description="4Fe-4S ferredoxin-type" evidence="11">
    <location>
        <begin position="371"/>
        <end position="401"/>
    </location>
</feature>
<feature type="region of interest" description="Disordered" evidence="10">
    <location>
        <begin position="497"/>
        <end position="544"/>
    </location>
</feature>
<comment type="cofactor">
    <cofactor evidence="8">
        <name>[4Fe-4S] cluster</name>
        <dbReference type="ChEBI" id="CHEBI:49883"/>
    </cofactor>
    <text evidence="8">Binds 2 [4Fe-4S] clusters per subunit.</text>
</comment>
<dbReference type="Proteomes" id="UP001621714">
    <property type="component" value="Unassembled WGS sequence"/>
</dbReference>
<keyword evidence="6 8" id="KW-0408">Iron</keyword>